<proteinExistence type="predicted"/>
<keyword evidence="1" id="KW-0472">Membrane</keyword>
<dbReference type="PANTHER" id="PTHR14969:SF13">
    <property type="entry name" value="AT30094P"/>
    <property type="match status" value="1"/>
</dbReference>
<dbReference type="PATRIC" id="fig|1415168.3.peg.1065"/>
<comment type="caution">
    <text evidence="3">The sequence shown here is derived from an EMBL/GenBank/DDBJ whole genome shotgun (WGS) entry which is preliminary data.</text>
</comment>
<dbReference type="CDD" id="cd03392">
    <property type="entry name" value="PAP2_like_2"/>
    <property type="match status" value="1"/>
</dbReference>
<dbReference type="SMART" id="SM00014">
    <property type="entry name" value="acidPPc"/>
    <property type="match status" value="1"/>
</dbReference>
<gene>
    <name evidence="3" type="ORF">U725_01002</name>
</gene>
<keyword evidence="1" id="KW-0812">Transmembrane</keyword>
<dbReference type="SUPFAM" id="SSF48317">
    <property type="entry name" value="Acid phosphatase/Vanadium-dependent haloperoxidase"/>
    <property type="match status" value="1"/>
</dbReference>
<protein>
    <submittedName>
        <fullName evidence="3">Putative phosphatidic acid phosphatase</fullName>
    </submittedName>
</protein>
<feature type="transmembrane region" description="Helical" evidence="1">
    <location>
        <begin position="67"/>
        <end position="83"/>
    </location>
</feature>
<evidence type="ECO:0000259" key="2">
    <source>
        <dbReference type="SMART" id="SM00014"/>
    </source>
</evidence>
<organism evidence="3 4">
    <name type="scientific">Lactococcus cremoris subsp. cremoris GE214</name>
    <dbReference type="NCBI Taxonomy" id="1415168"/>
    <lineage>
        <taxon>Bacteria</taxon>
        <taxon>Bacillati</taxon>
        <taxon>Bacillota</taxon>
        <taxon>Bacilli</taxon>
        <taxon>Lactobacillales</taxon>
        <taxon>Streptococcaceae</taxon>
        <taxon>Lactococcus</taxon>
        <taxon>Lactococcus cremoris subsp. cremoris</taxon>
    </lineage>
</organism>
<feature type="transmembrane region" description="Helical" evidence="1">
    <location>
        <begin position="90"/>
        <end position="110"/>
    </location>
</feature>
<feature type="transmembrane region" description="Helical" evidence="1">
    <location>
        <begin position="7"/>
        <end position="28"/>
    </location>
</feature>
<evidence type="ECO:0000256" key="1">
    <source>
        <dbReference type="SAM" id="Phobius"/>
    </source>
</evidence>
<feature type="transmembrane region" description="Helical" evidence="1">
    <location>
        <begin position="163"/>
        <end position="183"/>
    </location>
</feature>
<dbReference type="InterPro" id="IPR000326">
    <property type="entry name" value="PAP2/HPO"/>
</dbReference>
<keyword evidence="1" id="KW-1133">Transmembrane helix</keyword>
<name>A0A084ABU9_LACLC</name>
<dbReference type="Gene3D" id="1.20.144.10">
    <property type="entry name" value="Phosphatidic acid phosphatase type 2/haloperoxidase"/>
    <property type="match status" value="2"/>
</dbReference>
<dbReference type="EMBL" id="AZSI01000022">
    <property type="protein sequence ID" value="KEY62778.1"/>
    <property type="molecule type" value="Genomic_DNA"/>
</dbReference>
<dbReference type="RefSeq" id="WP_042748041.1">
    <property type="nucleotide sequence ID" value="NZ_AZSI01000022.1"/>
</dbReference>
<feature type="transmembrane region" description="Helical" evidence="1">
    <location>
        <begin position="189"/>
        <end position="208"/>
    </location>
</feature>
<evidence type="ECO:0000313" key="3">
    <source>
        <dbReference type="EMBL" id="KEY62778.1"/>
    </source>
</evidence>
<dbReference type="Proteomes" id="UP000028401">
    <property type="component" value="Unassembled WGS sequence"/>
</dbReference>
<dbReference type="InterPro" id="IPR036938">
    <property type="entry name" value="PAP2/HPO_sf"/>
</dbReference>
<dbReference type="PANTHER" id="PTHR14969">
    <property type="entry name" value="SPHINGOSINE-1-PHOSPHATE PHOSPHOHYDROLASE"/>
    <property type="match status" value="1"/>
</dbReference>
<evidence type="ECO:0000313" key="4">
    <source>
        <dbReference type="Proteomes" id="UP000028401"/>
    </source>
</evidence>
<sequence length="218" mass="24343">MNKKNYYILGTLTTLAFLILTVLVKIYYTHAPLPFDSPIQNWAFHLQSSSGLTFFFSHMTNIFGDKGGIIVAVLLALVLYLIFKEKKATIWFATIVISSLLINTAIKMIIGRDRPEIHRLAAFANEAGKSFPSGHSIFATIIFGSIFFICLRKLKNKSSKIALGILCLILIATVMFSRIFVGVHYPSDTIGGFLEGMSLLLFTYPTFIKYQEAAKKAN</sequence>
<accession>A0A084ABU9</accession>
<dbReference type="AlphaFoldDB" id="A0A084ABU9"/>
<feature type="domain" description="Phosphatidic acid phosphatase type 2/haloperoxidase" evidence="2">
    <location>
        <begin position="87"/>
        <end position="204"/>
    </location>
</feature>
<feature type="transmembrane region" description="Helical" evidence="1">
    <location>
        <begin position="130"/>
        <end position="151"/>
    </location>
</feature>
<dbReference type="Pfam" id="PF01569">
    <property type="entry name" value="PAP2"/>
    <property type="match status" value="1"/>
</dbReference>
<reference evidence="3 4" key="1">
    <citation type="submission" date="2014-06" db="EMBL/GenBank/DDBJ databases">
        <title>Draft genome sequence of the putrescine producing strain Lactococcus lactis subsp cremoris GE214.</title>
        <authorList>
            <person name="Ladero V."/>
            <person name="Linares D.M."/>
            <person name="del Rio B."/>
            <person name="Mayo B."/>
            <person name="Martin M.C."/>
            <person name="Fernandez M."/>
            <person name="Alvarez M.A."/>
        </authorList>
    </citation>
    <scope>NUCLEOTIDE SEQUENCE [LARGE SCALE GENOMIC DNA]</scope>
    <source>
        <strain evidence="3 4">GE214</strain>
    </source>
</reference>